<sequence>MSKGDDKTLFISDNHCFCSESQNVYTNNDSNNKNQCHEPLSFQSIDPFNLNEWCQSIENVLTEQQQKCIRNPFLDDENDFFPLQNPLLSNNEMQINSKSSNSSACDILKCSEQIDYPFDRMNSLVINDELDEINSNLLFSQKANEESFNYLNTNIEASQYDNQHSEDEVNSSPQICQKSAYKKSNRKPYDLFSAYLLNRFSQNKNAKIKRKNFTEEQRQIMINFIKEHKENPYIDNKSVEKISKETGLSAKQIRIFFTNYRIRNDCSQKRRSRKPICEKI</sequence>
<evidence type="ECO:0000313" key="5">
    <source>
        <dbReference type="Proteomes" id="UP001470230"/>
    </source>
</evidence>
<keyword evidence="1 2" id="KW-0539">Nucleus</keyword>
<dbReference type="EMBL" id="JAPFFF010000012">
    <property type="protein sequence ID" value="KAK8875720.1"/>
    <property type="molecule type" value="Genomic_DNA"/>
</dbReference>
<dbReference type="SUPFAM" id="SSF46689">
    <property type="entry name" value="Homeodomain-like"/>
    <property type="match status" value="1"/>
</dbReference>
<dbReference type="SMART" id="SM00389">
    <property type="entry name" value="HOX"/>
    <property type="match status" value="1"/>
</dbReference>
<keyword evidence="5" id="KW-1185">Reference proteome</keyword>
<comment type="subcellular location">
    <subcellularLocation>
        <location evidence="1 2">Nucleus</location>
    </subcellularLocation>
</comment>
<dbReference type="Gene3D" id="1.10.10.60">
    <property type="entry name" value="Homeodomain-like"/>
    <property type="match status" value="1"/>
</dbReference>
<proteinExistence type="predicted"/>
<evidence type="ECO:0000256" key="1">
    <source>
        <dbReference type="PROSITE-ProRule" id="PRU00108"/>
    </source>
</evidence>
<accession>A0ABR2JCT1</accession>
<comment type="caution">
    <text evidence="4">The sequence shown here is derived from an EMBL/GenBank/DDBJ whole genome shotgun (WGS) entry which is preliminary data.</text>
</comment>
<evidence type="ECO:0000313" key="4">
    <source>
        <dbReference type="EMBL" id="KAK8875720.1"/>
    </source>
</evidence>
<name>A0ABR2JCT1_9EUKA</name>
<reference evidence="4 5" key="1">
    <citation type="submission" date="2024-04" db="EMBL/GenBank/DDBJ databases">
        <title>Tritrichomonas musculus Genome.</title>
        <authorList>
            <person name="Alves-Ferreira E."/>
            <person name="Grigg M."/>
            <person name="Lorenzi H."/>
            <person name="Galac M."/>
        </authorList>
    </citation>
    <scope>NUCLEOTIDE SEQUENCE [LARGE SCALE GENOMIC DNA]</scope>
    <source>
        <strain evidence="4 5">EAF2021</strain>
    </source>
</reference>
<feature type="domain" description="Homeobox" evidence="3">
    <location>
        <begin position="204"/>
        <end position="267"/>
    </location>
</feature>
<dbReference type="PROSITE" id="PS50071">
    <property type="entry name" value="HOMEOBOX_2"/>
    <property type="match status" value="1"/>
</dbReference>
<organism evidence="4 5">
    <name type="scientific">Tritrichomonas musculus</name>
    <dbReference type="NCBI Taxonomy" id="1915356"/>
    <lineage>
        <taxon>Eukaryota</taxon>
        <taxon>Metamonada</taxon>
        <taxon>Parabasalia</taxon>
        <taxon>Tritrichomonadida</taxon>
        <taxon>Tritrichomonadidae</taxon>
        <taxon>Tritrichomonas</taxon>
    </lineage>
</organism>
<dbReference type="Proteomes" id="UP001470230">
    <property type="component" value="Unassembled WGS sequence"/>
</dbReference>
<dbReference type="CDD" id="cd00086">
    <property type="entry name" value="homeodomain"/>
    <property type="match status" value="1"/>
</dbReference>
<keyword evidence="1 2" id="KW-0238">DNA-binding</keyword>
<gene>
    <name evidence="4" type="ORF">M9Y10_005895</name>
</gene>
<evidence type="ECO:0000259" key="3">
    <source>
        <dbReference type="PROSITE" id="PS50071"/>
    </source>
</evidence>
<evidence type="ECO:0000256" key="2">
    <source>
        <dbReference type="RuleBase" id="RU000682"/>
    </source>
</evidence>
<dbReference type="InterPro" id="IPR009057">
    <property type="entry name" value="Homeodomain-like_sf"/>
</dbReference>
<protein>
    <submittedName>
        <fullName evidence="4">DNA binding</fullName>
    </submittedName>
</protein>
<dbReference type="Pfam" id="PF00046">
    <property type="entry name" value="Homeodomain"/>
    <property type="match status" value="1"/>
</dbReference>
<feature type="DNA-binding region" description="Homeobox" evidence="1">
    <location>
        <begin position="206"/>
        <end position="268"/>
    </location>
</feature>
<keyword evidence="1 2" id="KW-0371">Homeobox</keyword>
<dbReference type="InterPro" id="IPR001356">
    <property type="entry name" value="HD"/>
</dbReference>